<reference evidence="1" key="1">
    <citation type="journal article" date="2021" name="Proc. Natl. Acad. Sci. U.S.A.">
        <title>A Catalog of Tens of Thousands of Viruses from Human Metagenomes Reveals Hidden Associations with Chronic Diseases.</title>
        <authorList>
            <person name="Tisza M.J."/>
            <person name="Buck C.B."/>
        </authorList>
    </citation>
    <scope>NUCLEOTIDE SEQUENCE</scope>
    <source>
        <strain evidence="1">CtelJ1</strain>
    </source>
</reference>
<protein>
    <submittedName>
        <fullName evidence="1">Uncharacterized protein</fullName>
    </submittedName>
</protein>
<evidence type="ECO:0000313" key="1">
    <source>
        <dbReference type="EMBL" id="DAG00939.1"/>
    </source>
</evidence>
<proteinExistence type="predicted"/>
<organism evidence="1">
    <name type="scientific">CrAss-like virus sp. ctelJ1</name>
    <dbReference type="NCBI Taxonomy" id="2825838"/>
    <lineage>
        <taxon>Viruses</taxon>
        <taxon>Duplodnaviria</taxon>
        <taxon>Heunggongvirae</taxon>
        <taxon>Uroviricota</taxon>
        <taxon>Caudoviricetes</taxon>
        <taxon>Crassvirales</taxon>
    </lineage>
</organism>
<sequence length="119" mass="13693">MCPEVKYFIKMLTFKTNVLGGPPFYMGTVTYNKTPAGLRKSAYYGNLNSSSRPIDLDDNRRSLRVYYSQAEDNTKQLDLRQVAMAMRAIIKTINNCENDRIRSSRRRPFLGNADEPFVV</sequence>
<name>A0A8S5V2U4_9CAUD</name>
<dbReference type="EMBL" id="BK016184">
    <property type="protein sequence ID" value="DAG00939.1"/>
    <property type="molecule type" value="Genomic_DNA"/>
</dbReference>
<accession>A0A8S5V2U4</accession>